<keyword evidence="2" id="KW-1185">Reference proteome</keyword>
<reference evidence="2" key="1">
    <citation type="journal article" date="2023" name="Commun. Biol.">
        <title>Genome analysis of Parmales, the sister group of diatoms, reveals the evolutionary specialization of diatoms from phago-mixotrophs to photoautotrophs.</title>
        <authorList>
            <person name="Ban H."/>
            <person name="Sato S."/>
            <person name="Yoshikawa S."/>
            <person name="Yamada K."/>
            <person name="Nakamura Y."/>
            <person name="Ichinomiya M."/>
            <person name="Sato N."/>
            <person name="Blanc-Mathieu R."/>
            <person name="Endo H."/>
            <person name="Kuwata A."/>
            <person name="Ogata H."/>
        </authorList>
    </citation>
    <scope>NUCLEOTIDE SEQUENCE [LARGE SCALE GENOMIC DNA]</scope>
    <source>
        <strain evidence="2">NIES 3700</strain>
    </source>
</reference>
<name>A0A9W7APJ6_9STRA</name>
<sequence>MGASGSIPSSIDEAYSAGYTQSQIDTYLSKHNKRRTSSFDMSGAYLAKLTPPASPKVGPIDAGCAKFEELKIDDDEKMEMKVDDEAKEGRYRRGLTK</sequence>
<accession>A0A9W7APJ6</accession>
<dbReference type="EMBL" id="BRXW01000641">
    <property type="protein sequence ID" value="GMH71575.1"/>
    <property type="molecule type" value="Genomic_DNA"/>
</dbReference>
<dbReference type="Proteomes" id="UP001165122">
    <property type="component" value="Unassembled WGS sequence"/>
</dbReference>
<evidence type="ECO:0000313" key="2">
    <source>
        <dbReference type="Proteomes" id="UP001165122"/>
    </source>
</evidence>
<dbReference type="AlphaFoldDB" id="A0A9W7APJ6"/>
<protein>
    <submittedName>
        <fullName evidence="1">Uncharacterized protein</fullName>
    </submittedName>
</protein>
<organism evidence="1 2">
    <name type="scientific">Triparma laevis f. longispina</name>
    <dbReference type="NCBI Taxonomy" id="1714387"/>
    <lineage>
        <taxon>Eukaryota</taxon>
        <taxon>Sar</taxon>
        <taxon>Stramenopiles</taxon>
        <taxon>Ochrophyta</taxon>
        <taxon>Bolidophyceae</taxon>
        <taxon>Parmales</taxon>
        <taxon>Triparmaceae</taxon>
        <taxon>Triparma</taxon>
    </lineage>
</organism>
<proteinExistence type="predicted"/>
<evidence type="ECO:0000313" key="1">
    <source>
        <dbReference type="EMBL" id="GMH71575.1"/>
    </source>
</evidence>
<gene>
    <name evidence="1" type="ORF">TrLO_g7620</name>
</gene>
<comment type="caution">
    <text evidence="1">The sequence shown here is derived from an EMBL/GenBank/DDBJ whole genome shotgun (WGS) entry which is preliminary data.</text>
</comment>